<feature type="chain" id="PRO_5043813846" evidence="2">
    <location>
        <begin position="27"/>
        <end position="71"/>
    </location>
</feature>
<feature type="compositionally biased region" description="Polar residues" evidence="1">
    <location>
        <begin position="27"/>
        <end position="48"/>
    </location>
</feature>
<evidence type="ECO:0000256" key="1">
    <source>
        <dbReference type="SAM" id="MobiDB-lite"/>
    </source>
</evidence>
<protein>
    <submittedName>
        <fullName evidence="3">Uncharacterized protein</fullName>
    </submittedName>
</protein>
<feature type="region of interest" description="Disordered" evidence="1">
    <location>
        <begin position="26"/>
        <end position="71"/>
    </location>
</feature>
<dbReference type="EMBL" id="CP118101">
    <property type="protein sequence ID" value="WDH82329.1"/>
    <property type="molecule type" value="Genomic_DNA"/>
</dbReference>
<feature type="signal peptide" evidence="2">
    <location>
        <begin position="1"/>
        <end position="26"/>
    </location>
</feature>
<evidence type="ECO:0000313" key="3">
    <source>
        <dbReference type="EMBL" id="WDH82329.1"/>
    </source>
</evidence>
<proteinExistence type="predicted"/>
<dbReference type="RefSeq" id="WP_274359135.1">
    <property type="nucleotide sequence ID" value="NZ_CP118101.1"/>
</dbReference>
<dbReference type="AlphaFoldDB" id="A0AAX3MZM0"/>
<evidence type="ECO:0000313" key="4">
    <source>
        <dbReference type="Proteomes" id="UP001220962"/>
    </source>
</evidence>
<name>A0AAX3MZM0_9BACL</name>
<evidence type="ECO:0000256" key="2">
    <source>
        <dbReference type="SAM" id="SignalP"/>
    </source>
</evidence>
<feature type="compositionally biased region" description="Polar residues" evidence="1">
    <location>
        <begin position="59"/>
        <end position="71"/>
    </location>
</feature>
<accession>A0AAX3MZM0</accession>
<keyword evidence="2" id="KW-0732">Signal</keyword>
<sequence>MNKTMSQWVMSSSLAMTLTMGMALNASPYSNQPQLNSGTENTQASSKRISAKVEFGPQQAPQTVQDTKYRK</sequence>
<gene>
    <name evidence="3" type="ORF">PUW23_23255</name>
</gene>
<reference evidence="3" key="1">
    <citation type="submission" date="2023-02" db="EMBL/GenBank/DDBJ databases">
        <title>Pathogen: clinical or host-associated sample.</title>
        <authorList>
            <person name="Hergert J."/>
            <person name="Casey R."/>
            <person name="Wagner J."/>
            <person name="Young E.L."/>
            <person name="Oakeson K.F."/>
        </authorList>
    </citation>
    <scope>NUCLEOTIDE SEQUENCE</scope>
    <source>
        <strain evidence="3">2022CK-00830</strain>
    </source>
</reference>
<dbReference type="Proteomes" id="UP001220962">
    <property type="component" value="Chromosome"/>
</dbReference>
<organism evidence="3 4">
    <name type="scientific">Paenibacillus urinalis</name>
    <dbReference type="NCBI Taxonomy" id="521520"/>
    <lineage>
        <taxon>Bacteria</taxon>
        <taxon>Bacillati</taxon>
        <taxon>Bacillota</taxon>
        <taxon>Bacilli</taxon>
        <taxon>Bacillales</taxon>
        <taxon>Paenibacillaceae</taxon>
        <taxon>Paenibacillus</taxon>
    </lineage>
</organism>